<evidence type="ECO:0000256" key="22">
    <source>
        <dbReference type="ARBA" id="ARBA00048679"/>
    </source>
</evidence>
<dbReference type="Proteomes" id="UP000078541">
    <property type="component" value="Unassembled WGS sequence"/>
</dbReference>
<gene>
    <name evidence="28" type="ORF">ALC56_06994</name>
</gene>
<dbReference type="InterPro" id="IPR023696">
    <property type="entry name" value="Ureohydrolase_dom_sf"/>
</dbReference>
<dbReference type="GO" id="GO:0004674">
    <property type="term" value="F:protein serine/threonine kinase activity"/>
    <property type="evidence" value="ECO:0007669"/>
    <property type="project" value="UniProtKB-KW"/>
</dbReference>
<keyword evidence="9" id="KW-0812">Transmembrane</keyword>
<evidence type="ECO:0000256" key="11">
    <source>
        <dbReference type="ARBA" id="ARBA00022741"/>
    </source>
</evidence>
<feature type="compositionally biased region" description="Polar residues" evidence="24">
    <location>
        <begin position="883"/>
        <end position="898"/>
    </location>
</feature>
<evidence type="ECO:0000259" key="25">
    <source>
        <dbReference type="PROSITE" id="PS50011"/>
    </source>
</evidence>
<evidence type="ECO:0000256" key="18">
    <source>
        <dbReference type="ARBA" id="ARBA00023242"/>
    </source>
</evidence>
<dbReference type="Pfam" id="PF06479">
    <property type="entry name" value="Ribonuc_2-5A"/>
    <property type="match status" value="1"/>
</dbReference>
<evidence type="ECO:0000313" key="29">
    <source>
        <dbReference type="Proteomes" id="UP000078541"/>
    </source>
</evidence>
<keyword evidence="23" id="KW-0863">Zinc-finger</keyword>
<keyword evidence="15" id="KW-0067">ATP-binding</keyword>
<dbReference type="SMART" id="SM00220">
    <property type="entry name" value="S_TKc"/>
    <property type="match status" value="1"/>
</dbReference>
<evidence type="ECO:0000256" key="23">
    <source>
        <dbReference type="PROSITE-ProRule" id="PRU00502"/>
    </source>
</evidence>
<dbReference type="Gene3D" id="3.30.200.20">
    <property type="entry name" value="Phosphorylase Kinase, domain 1"/>
    <property type="match status" value="1"/>
</dbReference>
<evidence type="ECO:0000256" key="21">
    <source>
        <dbReference type="ARBA" id="ARBA00048287"/>
    </source>
</evidence>
<keyword evidence="8" id="KW-0808">Transferase</keyword>
<dbReference type="InterPro" id="IPR000286">
    <property type="entry name" value="HDACs"/>
</dbReference>
<comment type="catalytic activity">
    <reaction evidence="22">
        <text>L-seryl-[protein] + ATP = O-phospho-L-seryl-[protein] + ADP + H(+)</text>
        <dbReference type="Rhea" id="RHEA:17989"/>
        <dbReference type="Rhea" id="RHEA-COMP:9863"/>
        <dbReference type="Rhea" id="RHEA-COMP:11604"/>
        <dbReference type="ChEBI" id="CHEBI:15378"/>
        <dbReference type="ChEBI" id="CHEBI:29999"/>
        <dbReference type="ChEBI" id="CHEBI:30616"/>
        <dbReference type="ChEBI" id="CHEBI:83421"/>
        <dbReference type="ChEBI" id="CHEBI:456216"/>
        <dbReference type="EC" id="2.7.11.1"/>
    </reaction>
</comment>
<keyword evidence="19" id="KW-0511">Multifunctional enzyme</keyword>
<dbReference type="PROSITE" id="PS51392">
    <property type="entry name" value="KEN"/>
    <property type="match status" value="1"/>
</dbReference>
<dbReference type="PANTHER" id="PTHR10625:SF38">
    <property type="entry name" value="HISTONE DEACETYLASE 6, ISOFORM G"/>
    <property type="match status" value="1"/>
</dbReference>
<dbReference type="Gene3D" id="1.10.510.10">
    <property type="entry name" value="Transferase(Phosphotransferase) domain 1"/>
    <property type="match status" value="1"/>
</dbReference>
<dbReference type="Gene3D" id="1.20.1440.180">
    <property type="entry name" value="KEN domain"/>
    <property type="match status" value="1"/>
</dbReference>
<dbReference type="InterPro" id="IPR023801">
    <property type="entry name" value="His_deacetylse_dom"/>
</dbReference>
<dbReference type="InterPro" id="IPR037138">
    <property type="entry name" value="His_deacetylse_dom_sf"/>
</dbReference>
<evidence type="ECO:0000256" key="2">
    <source>
        <dbReference type="ARBA" id="ARBA00004115"/>
    </source>
</evidence>
<keyword evidence="17" id="KW-0472">Membrane</keyword>
<keyword evidence="10" id="KW-0732">Signal</keyword>
<dbReference type="InterPro" id="IPR018391">
    <property type="entry name" value="PQQ_b-propeller_rpt"/>
</dbReference>
<feature type="compositionally biased region" description="Basic residues" evidence="24">
    <location>
        <begin position="2212"/>
        <end position="2221"/>
    </location>
</feature>
<keyword evidence="7" id="KW-0597">Phosphoprotein</keyword>
<dbReference type="GO" id="GO:0000118">
    <property type="term" value="C:histone deacetylase complex"/>
    <property type="evidence" value="ECO:0007669"/>
    <property type="project" value="TreeGrafter"/>
</dbReference>
<evidence type="ECO:0000256" key="16">
    <source>
        <dbReference type="ARBA" id="ARBA00022989"/>
    </source>
</evidence>
<feature type="region of interest" description="Disordered" evidence="24">
    <location>
        <begin position="883"/>
        <end position="917"/>
    </location>
</feature>
<dbReference type="GO" id="GO:0034976">
    <property type="term" value="P:response to endoplasmic reticulum stress"/>
    <property type="evidence" value="ECO:0007669"/>
    <property type="project" value="UniProtKB-ARBA"/>
</dbReference>
<keyword evidence="6" id="KW-0723">Serine/threonine-protein kinase</keyword>
<dbReference type="PROSITE" id="PS50271">
    <property type="entry name" value="ZF_UBP"/>
    <property type="match status" value="1"/>
</dbReference>
<evidence type="ECO:0000256" key="7">
    <source>
        <dbReference type="ARBA" id="ARBA00022553"/>
    </source>
</evidence>
<comment type="catalytic activity">
    <reaction evidence="21">
        <text>N(6)-acetyl-L-lysyl-[histone] + H2O = L-lysyl-[histone] + acetate</text>
        <dbReference type="Rhea" id="RHEA:58196"/>
        <dbReference type="Rhea" id="RHEA-COMP:9845"/>
        <dbReference type="Rhea" id="RHEA-COMP:11338"/>
        <dbReference type="ChEBI" id="CHEBI:15377"/>
        <dbReference type="ChEBI" id="CHEBI:29969"/>
        <dbReference type="ChEBI" id="CHEBI:30089"/>
        <dbReference type="ChEBI" id="CHEBI:61930"/>
        <dbReference type="EC" id="3.5.1.98"/>
    </reaction>
</comment>
<evidence type="ECO:0000256" key="13">
    <source>
        <dbReference type="ARBA" id="ARBA00022801"/>
    </source>
</evidence>
<keyword evidence="16" id="KW-1133">Transmembrane helix</keyword>
<feature type="region of interest" description="Disordered" evidence="24">
    <location>
        <begin position="1"/>
        <end position="23"/>
    </location>
</feature>
<dbReference type="Pfam" id="PF00069">
    <property type="entry name" value="Pkinase"/>
    <property type="match status" value="1"/>
</dbReference>
<comment type="similarity">
    <text evidence="4">Belongs to the histone deacetylase family. HD type 2 subfamily.</text>
</comment>
<evidence type="ECO:0000313" key="28">
    <source>
        <dbReference type="EMBL" id="KYN38619.1"/>
    </source>
</evidence>
<dbReference type="SMART" id="SM00290">
    <property type="entry name" value="ZnF_UBP"/>
    <property type="match status" value="1"/>
</dbReference>
<evidence type="ECO:0000256" key="1">
    <source>
        <dbReference type="ARBA" id="ARBA00001946"/>
    </source>
</evidence>
<sequence length="2235" mass="253228">MLSNAKKTKKPGKSKNARPSAALLAAKQEAAKRQLLSDKKSNNNFVPDIYQKAIDAYKMIRKETGLVFDQSMSEHKCIWDPNYPECPARFTRVLQRCEELGLVQRCKFIEPRCATENELLSKHSQKQIDILKATDNSMDFENLELLSSKYDCVYIHPSTYRLSLLAVGSTINLVESICKGEIQNGMAIIRPPGHHAMKSEYCGYCFFNNVALAVEKALNSGLANRILIVDWDVHHGQATQQMFYNDPRVVYFSIHRYEHGEFWPNLRESDFHYIGEELGEGYNFNVPLNKTGMTNADYIAIFQQVLLPMAYEFQPDLIIVSAGYDAALGCPEFCPDLVLVSAGFDSALGDEKGEMLITPACYSHLLSSLLSLANGKVAVVLEGGYCLKSLAEGAALTLRTLLGDPCPILQTLDLPSLSIRDTILNVIYSHKPYWKCYQYQDTHSINSVIHSKEEIANRHVVTMTFKGSEVKLEKYDTRNCYPVQSKETLEVVEKKLNELIQLTNLYKALHKVCIVYDEKMQKHCNISDNSHPEKPNRISSIYKNHEEHGLSATIEELSLIHAIDHIDDIKRTSTLKLKELQKQASDYNSVYLHSETWSSACISAGSLLQVVDAVLNGECQSGVAIVRPPGHHAEKDIACGFCIFNNVAVAAMYAVQFYHVKRVLIVDWDVHHGNGTQSIFEEDPKILYISVHRYDNGSFFPNSKLANYTSTGLNAGEGFNVNIPWNKKGMGDAEYIAAFQQIVMPIAYQFNPELVLISAGFDACIGDTLGGCLVSPELYGHLTHWLSSLANGRIILSLEGGYNINSISHAMTMCTKALLGDPLPMLDPNLIPCTSAINSINNVLKTHKKFWPNLQYGMSLPKERLLSKFKRIPNKLSQSIQKCVNETHQSRGSQQGNSDIREDCDDEGAASSQSETRPITLSEYLSDNLQALTAGEMFAIVPLQDCPHLFTVNEVPPGGIDVTTPCVECASIAENWICLQCYTVHCARNINQHAMQHAEEFEHPITLSFSDISVWCYGCEAYVDNPLVKSVKVLRYKTCVFALYHFKIKNHTSYFSYTKCDQEGELFNNVLCFIEIENLCKRTDILFDNVSIDYMHNLLLGSRLKRYIPCEFSRKNIHVLYLNVKDIFLQNIQIIFTILYTGPIVLKEVLPSKIYNHFITLSLASSIMISQYYSKSENYCIYKASKSAQPLQQVIRRVIEEGNNIEYTNIISNEITGYRYSNVDSWACRPDIASNCNSLMTEVSRSDPANWEERMLRLQVSDNLDQAHQQQARYYHLRRRDRNFNTELVAEQDDVLLLFSTLGGLLVGVDQRSGKIRWQQDDEPVVKVPINLSASKMPIFLPDPRDGSLYLFGRESEALKKLPFTIPQLVASSPCRSSDGILYTGRKIDTWFSIDPLTGEKEQLLSFHKVKDTCPLEMQNTIFVGRTEYNIIMVDSKHKDRKWNVTFYDYSAMQMEPDVIENYDLAHFTTSSTGRVVTLDGLGKIIWKLDLKSPVIAMYTVTKDGLLTIPFTSIADSLLEKFATKPTDVQLFPTLYVGQHRYGLYALPSLVDLDTTTISNNVGHLLLEGPLVTSHFHADKKVSLPGDHVLISNIDIADDGYQSVKHTENVITLGHYKIPAEYKPQNQLLQITGRSDPIILETSTLNVTGTKLSVAVQSDTSNDTVQSENSQNWQRIVSKMYSAIKFWLNQQENIEIKFIISVIMLTISTIACIVAWFIYKQCKEQFQQLSQNNEMQYIRIIKFELCSRESSRTYSGKQSNLVAMPEEIGDGLVKVGKITFNTEQVLGKGCEGTFVYKGQFDGRAVAVKRLLPDCFTFADREVALLRESDAHVNVVRYFCTEQDRMFRYIALELAEATLQDYVAGKYDRQKISVKNILHQATSGLAHLHFLDIVHRDIKPHNVLLSVPGPRGEVRAMISDFGLCKKLQLGRVSFSRRSGITGTDGWIAPEMLNGERTTCAVDIFSLGCVFYYVLSGGKHPFGDPLRRQANILSGESNLTALQEVSSSDRELALLLIKAMLCSNPVGRPPASAICNYPIFWNLAEILGFFQDISDRVEKDRSDSPALIALETYGERVTGDDWRLHIDFEVASDLRKYRSYRGESVRDLLRALRNKKHHYRELSLKAQESLGEIPNKFTEYWLSRFPCLLCHVWCAMQNFRNESNLKQYYHPHYIFTSDYEGQLIVRMDRINNALSTSTKTRQTSIDWSLNRTRYRGQKRKQEKKKQEEPSWLLQPSN</sequence>
<accession>A0A151JWF8</accession>
<dbReference type="PROSITE" id="PS00108">
    <property type="entry name" value="PROTEIN_KINASE_ST"/>
    <property type="match status" value="1"/>
</dbReference>
<feature type="compositionally biased region" description="Basic residues" evidence="24">
    <location>
        <begin position="1"/>
        <end position="16"/>
    </location>
</feature>
<protein>
    <recommendedName>
        <fullName evidence="5">non-specific serine/threonine protein kinase</fullName>
        <ecNumber evidence="5">2.7.11.1</ecNumber>
    </recommendedName>
</protein>
<dbReference type="Gene3D" id="3.40.800.20">
    <property type="entry name" value="Histone deacetylase domain"/>
    <property type="match status" value="3"/>
</dbReference>
<dbReference type="CDD" id="cd13982">
    <property type="entry name" value="STKc_IRE1"/>
    <property type="match status" value="1"/>
</dbReference>
<dbReference type="PROSITE" id="PS50011">
    <property type="entry name" value="PROTEIN_KINASE_DOM"/>
    <property type="match status" value="1"/>
</dbReference>
<dbReference type="FunFam" id="3.40.800.20:FF:000005">
    <property type="entry name" value="histone deacetylase 6"/>
    <property type="match status" value="1"/>
</dbReference>
<comment type="cofactor">
    <cofactor evidence="1">
        <name>Mg(2+)</name>
        <dbReference type="ChEBI" id="CHEBI:18420"/>
    </cofactor>
</comment>
<comment type="subcellular location">
    <subcellularLocation>
        <location evidence="2">Endoplasmic reticulum membrane</location>
        <topology evidence="2">Single-pass type I membrane protein</topology>
    </subcellularLocation>
    <subcellularLocation>
        <location evidence="3">Nucleus</location>
    </subcellularLocation>
</comment>
<feature type="domain" description="KEN" evidence="27">
    <location>
        <begin position="2041"/>
        <end position="2169"/>
    </location>
</feature>
<evidence type="ECO:0000256" key="19">
    <source>
        <dbReference type="ARBA" id="ARBA00023268"/>
    </source>
</evidence>
<dbReference type="GO" id="GO:0005524">
    <property type="term" value="F:ATP binding"/>
    <property type="evidence" value="ECO:0007669"/>
    <property type="project" value="UniProtKB-KW"/>
</dbReference>
<evidence type="ECO:0000256" key="4">
    <source>
        <dbReference type="ARBA" id="ARBA00007738"/>
    </source>
</evidence>
<evidence type="ECO:0000259" key="27">
    <source>
        <dbReference type="PROSITE" id="PS51392"/>
    </source>
</evidence>
<evidence type="ECO:0000256" key="15">
    <source>
        <dbReference type="ARBA" id="ARBA00022840"/>
    </source>
</evidence>
<dbReference type="InterPro" id="IPR010513">
    <property type="entry name" value="KEN_dom"/>
</dbReference>
<dbReference type="GO" id="GO:0040029">
    <property type="term" value="P:epigenetic regulation of gene expression"/>
    <property type="evidence" value="ECO:0007669"/>
    <property type="project" value="TreeGrafter"/>
</dbReference>
<dbReference type="InterPro" id="IPR001607">
    <property type="entry name" value="Znf_UBP"/>
</dbReference>
<dbReference type="GO" id="GO:0004540">
    <property type="term" value="F:RNA nuclease activity"/>
    <property type="evidence" value="ECO:0007669"/>
    <property type="project" value="InterPro"/>
</dbReference>
<feature type="domain" description="UBP-type" evidence="26">
    <location>
        <begin position="944"/>
        <end position="1041"/>
    </location>
</feature>
<dbReference type="Gene3D" id="2.130.10.10">
    <property type="entry name" value="YVTN repeat-like/Quinoprotein amine dehydrogenase"/>
    <property type="match status" value="1"/>
</dbReference>
<evidence type="ECO:0000256" key="3">
    <source>
        <dbReference type="ARBA" id="ARBA00004123"/>
    </source>
</evidence>
<dbReference type="SUPFAM" id="SSF50998">
    <property type="entry name" value="Quinoprotein alcohol dehydrogenase-like"/>
    <property type="match status" value="1"/>
</dbReference>
<dbReference type="GO" id="GO:0005789">
    <property type="term" value="C:endoplasmic reticulum membrane"/>
    <property type="evidence" value="ECO:0007669"/>
    <property type="project" value="UniProtKB-SubCell"/>
</dbReference>
<dbReference type="CDD" id="cd10002">
    <property type="entry name" value="HDAC10_HDAC6-dom1"/>
    <property type="match status" value="1"/>
</dbReference>
<feature type="region of interest" description="Disordered" evidence="24">
    <location>
        <begin position="2212"/>
        <end position="2235"/>
    </location>
</feature>
<dbReference type="CDD" id="cd10422">
    <property type="entry name" value="RNase_Ire1"/>
    <property type="match status" value="1"/>
</dbReference>
<keyword evidence="14" id="KW-0256">Endoplasmic reticulum</keyword>
<feature type="domain" description="Protein kinase" evidence="25">
    <location>
        <begin position="1780"/>
        <end position="2038"/>
    </location>
</feature>
<evidence type="ECO:0000256" key="24">
    <source>
        <dbReference type="SAM" id="MobiDB-lite"/>
    </source>
</evidence>
<evidence type="ECO:0000256" key="12">
    <source>
        <dbReference type="ARBA" id="ARBA00022777"/>
    </source>
</evidence>
<dbReference type="FunFam" id="1.20.1440.180:FF:000001">
    <property type="entry name" value="Serine/threonine-protein kinase/endoribonuclease IRE1"/>
    <property type="match status" value="1"/>
</dbReference>
<dbReference type="GO" id="GO:0141221">
    <property type="term" value="F:histone deacetylase activity, hydrolytic mechanism"/>
    <property type="evidence" value="ECO:0007669"/>
    <property type="project" value="UniProtKB-EC"/>
</dbReference>
<proteinExistence type="inferred from homology"/>
<keyword evidence="23" id="KW-0479">Metal-binding</keyword>
<name>A0A151JWF8_9HYME</name>
<dbReference type="SUPFAM" id="SSF52768">
    <property type="entry name" value="Arginase/deacetylase"/>
    <property type="match status" value="3"/>
</dbReference>
<keyword evidence="13" id="KW-0378">Hydrolase</keyword>
<dbReference type="InterPro" id="IPR008271">
    <property type="entry name" value="Ser/Thr_kinase_AS"/>
</dbReference>
<dbReference type="Pfam" id="PF00850">
    <property type="entry name" value="Hist_deacetyl"/>
    <property type="match status" value="3"/>
</dbReference>
<evidence type="ECO:0000256" key="9">
    <source>
        <dbReference type="ARBA" id="ARBA00022692"/>
    </source>
</evidence>
<organism evidence="28 29">
    <name type="scientific">Trachymyrmex septentrionalis</name>
    <dbReference type="NCBI Taxonomy" id="34720"/>
    <lineage>
        <taxon>Eukaryota</taxon>
        <taxon>Metazoa</taxon>
        <taxon>Ecdysozoa</taxon>
        <taxon>Arthropoda</taxon>
        <taxon>Hexapoda</taxon>
        <taxon>Insecta</taxon>
        <taxon>Pterygota</taxon>
        <taxon>Neoptera</taxon>
        <taxon>Endopterygota</taxon>
        <taxon>Hymenoptera</taxon>
        <taxon>Apocrita</taxon>
        <taxon>Aculeata</taxon>
        <taxon>Formicoidea</taxon>
        <taxon>Formicidae</taxon>
        <taxon>Myrmicinae</taxon>
        <taxon>Trachymyrmex</taxon>
    </lineage>
</organism>
<dbReference type="InterPro" id="IPR015943">
    <property type="entry name" value="WD40/YVTN_repeat-like_dom_sf"/>
</dbReference>
<dbReference type="FunFam" id="3.30.200.20:FF:000077">
    <property type="entry name" value="Putative Serine/threonine-protein kinase/endoribonuclease IRE1"/>
    <property type="match status" value="1"/>
</dbReference>
<evidence type="ECO:0000256" key="10">
    <source>
        <dbReference type="ARBA" id="ARBA00022729"/>
    </source>
</evidence>
<dbReference type="STRING" id="34720.A0A151JWF8"/>
<dbReference type="EMBL" id="KQ981653">
    <property type="protein sequence ID" value="KYN38619.1"/>
    <property type="molecule type" value="Genomic_DNA"/>
</dbReference>
<dbReference type="GO" id="GO:0006397">
    <property type="term" value="P:mRNA processing"/>
    <property type="evidence" value="ECO:0007669"/>
    <property type="project" value="InterPro"/>
</dbReference>
<evidence type="ECO:0000256" key="8">
    <source>
        <dbReference type="ARBA" id="ARBA00022679"/>
    </source>
</evidence>
<evidence type="ECO:0000256" key="14">
    <source>
        <dbReference type="ARBA" id="ARBA00022824"/>
    </source>
</evidence>
<dbReference type="InterPro" id="IPR000719">
    <property type="entry name" value="Prot_kinase_dom"/>
</dbReference>
<keyword evidence="18" id="KW-0539">Nucleus</keyword>
<evidence type="ECO:0000256" key="6">
    <source>
        <dbReference type="ARBA" id="ARBA00022527"/>
    </source>
</evidence>
<dbReference type="PANTHER" id="PTHR10625">
    <property type="entry name" value="HISTONE DEACETYLASE HDAC1-RELATED"/>
    <property type="match status" value="1"/>
</dbReference>
<dbReference type="InterPro" id="IPR011047">
    <property type="entry name" value="Quinoprotein_ADH-like_sf"/>
</dbReference>
<evidence type="ECO:0000256" key="5">
    <source>
        <dbReference type="ARBA" id="ARBA00012513"/>
    </source>
</evidence>
<dbReference type="EC" id="2.7.11.1" evidence="5"/>
<keyword evidence="23" id="KW-0862">Zinc</keyword>
<dbReference type="GO" id="GO:0008270">
    <property type="term" value="F:zinc ion binding"/>
    <property type="evidence" value="ECO:0007669"/>
    <property type="project" value="UniProtKB-KW"/>
</dbReference>
<dbReference type="SUPFAM" id="SSF56112">
    <property type="entry name" value="Protein kinase-like (PK-like)"/>
    <property type="match status" value="1"/>
</dbReference>
<dbReference type="GO" id="GO:0080090">
    <property type="term" value="P:regulation of primary metabolic process"/>
    <property type="evidence" value="ECO:0007669"/>
    <property type="project" value="UniProtKB-ARBA"/>
</dbReference>
<keyword evidence="11" id="KW-0547">Nucleotide-binding</keyword>
<dbReference type="SMART" id="SM00564">
    <property type="entry name" value="PQQ"/>
    <property type="match status" value="5"/>
</dbReference>
<evidence type="ECO:0000256" key="20">
    <source>
        <dbReference type="ARBA" id="ARBA00047899"/>
    </source>
</evidence>
<dbReference type="SUPFAM" id="SSF57850">
    <property type="entry name" value="RING/U-box"/>
    <property type="match status" value="1"/>
</dbReference>
<dbReference type="PRINTS" id="PR01270">
    <property type="entry name" value="HDASUPER"/>
</dbReference>
<dbReference type="CDD" id="cd09769">
    <property type="entry name" value="Luminal_IRE1"/>
    <property type="match status" value="1"/>
</dbReference>
<dbReference type="Pfam" id="PF02148">
    <property type="entry name" value="zf-UBP"/>
    <property type="match status" value="1"/>
</dbReference>
<keyword evidence="12" id="KW-0418">Kinase</keyword>
<keyword evidence="29" id="KW-1185">Reference proteome</keyword>
<dbReference type="Gene3D" id="3.30.40.10">
    <property type="entry name" value="Zinc/RING finger domain, C3HC4 (zinc finger)"/>
    <property type="match status" value="1"/>
</dbReference>
<dbReference type="InterPro" id="IPR013083">
    <property type="entry name" value="Znf_RING/FYVE/PHD"/>
</dbReference>
<comment type="catalytic activity">
    <reaction evidence="20">
        <text>L-threonyl-[protein] + ATP = O-phospho-L-threonyl-[protein] + ADP + H(+)</text>
        <dbReference type="Rhea" id="RHEA:46608"/>
        <dbReference type="Rhea" id="RHEA-COMP:11060"/>
        <dbReference type="Rhea" id="RHEA-COMP:11605"/>
        <dbReference type="ChEBI" id="CHEBI:15378"/>
        <dbReference type="ChEBI" id="CHEBI:30013"/>
        <dbReference type="ChEBI" id="CHEBI:30616"/>
        <dbReference type="ChEBI" id="CHEBI:61977"/>
        <dbReference type="ChEBI" id="CHEBI:456216"/>
        <dbReference type="EC" id="2.7.11.1"/>
    </reaction>
</comment>
<dbReference type="InterPro" id="IPR038357">
    <property type="entry name" value="KEN_sf"/>
</dbReference>
<dbReference type="InterPro" id="IPR011009">
    <property type="entry name" value="Kinase-like_dom_sf"/>
</dbReference>
<reference evidence="28 29" key="1">
    <citation type="submission" date="2016-03" db="EMBL/GenBank/DDBJ databases">
        <title>Trachymyrmex septentrionalis WGS genome.</title>
        <authorList>
            <person name="Nygaard S."/>
            <person name="Hu H."/>
            <person name="Boomsma J."/>
            <person name="Zhang G."/>
        </authorList>
    </citation>
    <scope>NUCLEOTIDE SEQUENCE [LARGE SCALE GENOMIC DNA]</scope>
    <source>
        <strain evidence="28">Tsep2-gDNA-1</strain>
        <tissue evidence="28">Whole body</tissue>
    </source>
</reference>
<dbReference type="SMART" id="SM00580">
    <property type="entry name" value="PUG"/>
    <property type="match status" value="1"/>
</dbReference>
<evidence type="ECO:0000259" key="26">
    <source>
        <dbReference type="PROSITE" id="PS50271"/>
    </source>
</evidence>
<evidence type="ECO:0000256" key="17">
    <source>
        <dbReference type="ARBA" id="ARBA00023136"/>
    </source>
</evidence>